<reference evidence="1" key="2">
    <citation type="submission" date="2020-09" db="EMBL/GenBank/DDBJ databases">
        <authorList>
            <person name="Sun Q."/>
            <person name="Zhou Y."/>
        </authorList>
    </citation>
    <scope>NUCLEOTIDE SEQUENCE</scope>
    <source>
        <strain evidence="1">CGMCC 1.16134</strain>
    </source>
</reference>
<organism evidence="1 2">
    <name type="scientific">Paenibacillus albidus</name>
    <dbReference type="NCBI Taxonomy" id="2041023"/>
    <lineage>
        <taxon>Bacteria</taxon>
        <taxon>Bacillati</taxon>
        <taxon>Bacillota</taxon>
        <taxon>Bacilli</taxon>
        <taxon>Bacillales</taxon>
        <taxon>Paenibacillaceae</taxon>
        <taxon>Paenibacillus</taxon>
    </lineage>
</organism>
<dbReference type="EMBL" id="BMKR01000066">
    <property type="protein sequence ID" value="GGG13892.1"/>
    <property type="molecule type" value="Genomic_DNA"/>
</dbReference>
<comment type="caution">
    <text evidence="1">The sequence shown here is derived from an EMBL/GenBank/DDBJ whole genome shotgun (WGS) entry which is preliminary data.</text>
</comment>
<accession>A0A917FY76</accession>
<keyword evidence="2" id="KW-1185">Reference proteome</keyword>
<dbReference type="RefSeq" id="WP_189032575.1">
    <property type="nucleotide sequence ID" value="NZ_BMKR01000066.1"/>
</dbReference>
<name>A0A917FY76_9BACL</name>
<sequence length="67" mass="7696">MLTLVVGMVIRTRSKEPEWLNGEGDGGEDGQPLMRVPVIRVRVRNKTPEVPLQKDPVFNRVYTFIFI</sequence>
<gene>
    <name evidence="1" type="ORF">GCM10010912_67880</name>
</gene>
<evidence type="ECO:0000313" key="1">
    <source>
        <dbReference type="EMBL" id="GGG13892.1"/>
    </source>
</evidence>
<dbReference type="Proteomes" id="UP000637643">
    <property type="component" value="Unassembled WGS sequence"/>
</dbReference>
<reference evidence="1" key="1">
    <citation type="journal article" date="2014" name="Int. J. Syst. Evol. Microbiol.">
        <title>Complete genome sequence of Corynebacterium casei LMG S-19264T (=DSM 44701T), isolated from a smear-ripened cheese.</title>
        <authorList>
            <consortium name="US DOE Joint Genome Institute (JGI-PGF)"/>
            <person name="Walter F."/>
            <person name="Albersmeier A."/>
            <person name="Kalinowski J."/>
            <person name="Ruckert C."/>
        </authorList>
    </citation>
    <scope>NUCLEOTIDE SEQUENCE</scope>
    <source>
        <strain evidence="1">CGMCC 1.16134</strain>
    </source>
</reference>
<dbReference type="AlphaFoldDB" id="A0A917FY76"/>
<proteinExistence type="predicted"/>
<protein>
    <submittedName>
        <fullName evidence="1">Uncharacterized protein</fullName>
    </submittedName>
</protein>
<evidence type="ECO:0000313" key="2">
    <source>
        <dbReference type="Proteomes" id="UP000637643"/>
    </source>
</evidence>